<reference evidence="7" key="1">
    <citation type="journal article" date="2017" name="Genome Biol.">
        <title>Comparative genomics reveals high biological diversity and specific adaptations in the industrially and medically important fungal genus Aspergillus.</title>
        <authorList>
            <person name="de Vries R.P."/>
            <person name="Riley R."/>
            <person name="Wiebenga A."/>
            <person name="Aguilar-Osorio G."/>
            <person name="Amillis S."/>
            <person name="Uchima C.A."/>
            <person name="Anderluh G."/>
            <person name="Asadollahi M."/>
            <person name="Askin M."/>
            <person name="Barry K."/>
            <person name="Battaglia E."/>
            <person name="Bayram O."/>
            <person name="Benocci T."/>
            <person name="Braus-Stromeyer S.A."/>
            <person name="Caldana C."/>
            <person name="Canovas D."/>
            <person name="Cerqueira G.C."/>
            <person name="Chen F."/>
            <person name="Chen W."/>
            <person name="Choi C."/>
            <person name="Clum A."/>
            <person name="Dos Santos R.A."/>
            <person name="Damasio A.R."/>
            <person name="Diallinas G."/>
            <person name="Emri T."/>
            <person name="Fekete E."/>
            <person name="Flipphi M."/>
            <person name="Freyberg S."/>
            <person name="Gallo A."/>
            <person name="Gournas C."/>
            <person name="Habgood R."/>
            <person name="Hainaut M."/>
            <person name="Harispe M.L."/>
            <person name="Henrissat B."/>
            <person name="Hilden K.S."/>
            <person name="Hope R."/>
            <person name="Hossain A."/>
            <person name="Karabika E."/>
            <person name="Karaffa L."/>
            <person name="Karanyi Z."/>
            <person name="Krasevec N."/>
            <person name="Kuo A."/>
            <person name="Kusch H."/>
            <person name="LaButti K."/>
            <person name="Lagendijk E.L."/>
            <person name="Lapidus A."/>
            <person name="Levasseur A."/>
            <person name="Lindquist E."/>
            <person name="Lipzen A."/>
            <person name="Logrieco A.F."/>
            <person name="MacCabe A."/>
            <person name="Maekelae M.R."/>
            <person name="Malavazi I."/>
            <person name="Melin P."/>
            <person name="Meyer V."/>
            <person name="Mielnichuk N."/>
            <person name="Miskei M."/>
            <person name="Molnar A.P."/>
            <person name="Mule G."/>
            <person name="Ngan C.Y."/>
            <person name="Orejas M."/>
            <person name="Orosz E."/>
            <person name="Ouedraogo J.P."/>
            <person name="Overkamp K.M."/>
            <person name="Park H.-S."/>
            <person name="Perrone G."/>
            <person name="Piumi F."/>
            <person name="Punt P.J."/>
            <person name="Ram A.F."/>
            <person name="Ramon A."/>
            <person name="Rauscher S."/>
            <person name="Record E."/>
            <person name="Riano-Pachon D.M."/>
            <person name="Robert V."/>
            <person name="Roehrig J."/>
            <person name="Ruller R."/>
            <person name="Salamov A."/>
            <person name="Salih N.S."/>
            <person name="Samson R.A."/>
            <person name="Sandor E."/>
            <person name="Sanguinetti M."/>
            <person name="Schuetze T."/>
            <person name="Sepcic K."/>
            <person name="Shelest E."/>
            <person name="Sherlock G."/>
            <person name="Sophianopoulou V."/>
            <person name="Squina F.M."/>
            <person name="Sun H."/>
            <person name="Susca A."/>
            <person name="Todd R.B."/>
            <person name="Tsang A."/>
            <person name="Unkles S.E."/>
            <person name="van de Wiele N."/>
            <person name="van Rossen-Uffink D."/>
            <person name="Oliveira J.V."/>
            <person name="Vesth T.C."/>
            <person name="Visser J."/>
            <person name="Yu J.-H."/>
            <person name="Zhou M."/>
            <person name="Andersen M.R."/>
            <person name="Archer D.B."/>
            <person name="Baker S.E."/>
            <person name="Benoit I."/>
            <person name="Brakhage A.A."/>
            <person name="Braus G.H."/>
            <person name="Fischer R."/>
            <person name="Frisvad J.C."/>
            <person name="Goldman G.H."/>
            <person name="Houbraken J."/>
            <person name="Oakley B."/>
            <person name="Pocsi I."/>
            <person name="Scazzocchio C."/>
            <person name="Seiboth B."/>
            <person name="vanKuyk P.A."/>
            <person name="Wortman J."/>
            <person name="Dyer P.S."/>
            <person name="Grigoriev I.V."/>
        </authorList>
    </citation>
    <scope>NUCLEOTIDE SEQUENCE [LARGE SCALE GENOMIC DNA]</scope>
    <source>
        <strain evidence="7">CBS 516.65</strain>
    </source>
</reference>
<feature type="non-terminal residue" evidence="6">
    <location>
        <position position="123"/>
    </location>
</feature>
<evidence type="ECO:0000256" key="2">
    <source>
        <dbReference type="ARBA" id="ARBA00022771"/>
    </source>
</evidence>
<keyword evidence="2 4" id="KW-0863">Zinc-finger</keyword>
<dbReference type="STRING" id="1160497.A0A1L9VMM7"/>
<evidence type="ECO:0000256" key="4">
    <source>
        <dbReference type="PROSITE-ProRule" id="PRU00134"/>
    </source>
</evidence>
<dbReference type="RefSeq" id="XP_022401863.1">
    <property type="nucleotide sequence ID" value="XM_022548246.1"/>
</dbReference>
<dbReference type="GeneID" id="34464507"/>
<dbReference type="InterPro" id="IPR002893">
    <property type="entry name" value="Znf_MYND"/>
</dbReference>
<keyword evidence="1" id="KW-0479">Metal-binding</keyword>
<dbReference type="OrthoDB" id="432970at2759"/>
<keyword evidence="3" id="KW-0862">Zinc</keyword>
<dbReference type="Gene3D" id="6.10.140.2220">
    <property type="match status" value="1"/>
</dbReference>
<dbReference type="GO" id="GO:0008270">
    <property type="term" value="F:zinc ion binding"/>
    <property type="evidence" value="ECO:0007669"/>
    <property type="project" value="UniProtKB-KW"/>
</dbReference>
<evidence type="ECO:0000256" key="3">
    <source>
        <dbReference type="ARBA" id="ARBA00022833"/>
    </source>
</evidence>
<evidence type="ECO:0000256" key="1">
    <source>
        <dbReference type="ARBA" id="ARBA00022723"/>
    </source>
</evidence>
<evidence type="ECO:0000259" key="5">
    <source>
        <dbReference type="PROSITE" id="PS50865"/>
    </source>
</evidence>
<gene>
    <name evidence="6" type="ORF">ASPGLDRAFT_57343</name>
</gene>
<dbReference type="EMBL" id="KV878895">
    <property type="protein sequence ID" value="OJJ85165.1"/>
    <property type="molecule type" value="Genomic_DNA"/>
</dbReference>
<name>A0A1L9VMM7_ASPGL</name>
<keyword evidence="7" id="KW-1185">Reference proteome</keyword>
<evidence type="ECO:0000313" key="6">
    <source>
        <dbReference type="EMBL" id="OJJ85165.1"/>
    </source>
</evidence>
<dbReference type="AlphaFoldDB" id="A0A1L9VMM7"/>
<dbReference type="Proteomes" id="UP000184300">
    <property type="component" value="Unassembled WGS sequence"/>
</dbReference>
<evidence type="ECO:0000313" key="7">
    <source>
        <dbReference type="Proteomes" id="UP000184300"/>
    </source>
</evidence>
<organism evidence="6 7">
    <name type="scientific">Aspergillus glaucus CBS 516.65</name>
    <dbReference type="NCBI Taxonomy" id="1160497"/>
    <lineage>
        <taxon>Eukaryota</taxon>
        <taxon>Fungi</taxon>
        <taxon>Dikarya</taxon>
        <taxon>Ascomycota</taxon>
        <taxon>Pezizomycotina</taxon>
        <taxon>Eurotiomycetes</taxon>
        <taxon>Eurotiomycetidae</taxon>
        <taxon>Eurotiales</taxon>
        <taxon>Aspergillaceae</taxon>
        <taxon>Aspergillus</taxon>
        <taxon>Aspergillus subgen. Aspergillus</taxon>
    </lineage>
</organism>
<accession>A0A1L9VMM7</accession>
<sequence length="123" mass="14034">MADASCVVYKKQGTDATPLKRCAKCKTQWYCSRNCQKADWKNYKKTCAKSASETFAQSANTSKPSTNIANTAAFPKNLSTAVDKPFHRLESRTWLHDRPVKDVYQLLIDVYACAWKINTYLRE</sequence>
<dbReference type="SUPFAM" id="SSF144232">
    <property type="entry name" value="HIT/MYND zinc finger-like"/>
    <property type="match status" value="1"/>
</dbReference>
<dbReference type="VEuPathDB" id="FungiDB:ASPGLDRAFT_57343"/>
<feature type="domain" description="MYND-type" evidence="5">
    <location>
        <begin position="6"/>
        <end position="47"/>
    </location>
</feature>
<dbReference type="PROSITE" id="PS50865">
    <property type="entry name" value="ZF_MYND_2"/>
    <property type="match status" value="1"/>
</dbReference>
<dbReference type="Pfam" id="PF01753">
    <property type="entry name" value="zf-MYND"/>
    <property type="match status" value="1"/>
</dbReference>
<proteinExistence type="predicted"/>
<protein>
    <recommendedName>
        <fullName evidence="5">MYND-type domain-containing protein</fullName>
    </recommendedName>
</protein>